<dbReference type="InterPro" id="IPR037104">
    <property type="entry name" value="Annexin_sf"/>
</dbReference>
<evidence type="ECO:0000256" key="3">
    <source>
        <dbReference type="ARBA" id="ARBA00022837"/>
    </source>
</evidence>
<keyword evidence="5 6" id="KW-0111">Calcium/phospholipid-binding</keyword>
<dbReference type="FunFam" id="1.10.220.10:FF:000002">
    <property type="entry name" value="Annexin"/>
    <property type="match status" value="1"/>
</dbReference>
<dbReference type="InterPro" id="IPR002392">
    <property type="entry name" value="ANX5"/>
</dbReference>
<accession>A0AAV7KU98</accession>
<dbReference type="PANTHER" id="PTHR10502">
    <property type="entry name" value="ANNEXIN"/>
    <property type="match status" value="1"/>
</dbReference>
<dbReference type="Proteomes" id="UP001066276">
    <property type="component" value="Chromosome 12"/>
</dbReference>
<dbReference type="GO" id="GO:0005544">
    <property type="term" value="F:calcium-dependent phospholipid binding"/>
    <property type="evidence" value="ECO:0007669"/>
    <property type="project" value="UniProtKB-KW"/>
</dbReference>
<dbReference type="InterPro" id="IPR018502">
    <property type="entry name" value="Annexin_repeat"/>
</dbReference>
<keyword evidence="4 6" id="KW-0041">Annexin</keyword>
<dbReference type="AlphaFoldDB" id="A0AAV7KU98"/>
<dbReference type="InterPro" id="IPR018252">
    <property type="entry name" value="Annexin_repeat_CS"/>
</dbReference>
<comment type="similarity">
    <text evidence="1 6">Belongs to the annexin family.</text>
</comment>
<dbReference type="Gene3D" id="1.10.220.10">
    <property type="entry name" value="Annexin"/>
    <property type="match status" value="4"/>
</dbReference>
<evidence type="ECO:0000256" key="5">
    <source>
        <dbReference type="ARBA" id="ARBA00023302"/>
    </source>
</evidence>
<evidence type="ECO:0000313" key="7">
    <source>
        <dbReference type="EMBL" id="KAJ1080553.1"/>
    </source>
</evidence>
<dbReference type="PRINTS" id="PR00201">
    <property type="entry name" value="ANNEXINV"/>
</dbReference>
<dbReference type="Pfam" id="PF00191">
    <property type="entry name" value="Annexin"/>
    <property type="match status" value="4"/>
</dbReference>
<dbReference type="InterPro" id="IPR001464">
    <property type="entry name" value="Annexin"/>
</dbReference>
<gene>
    <name evidence="7" type="ORF">NDU88_000749</name>
</gene>
<dbReference type="SMART" id="SM00335">
    <property type="entry name" value="ANX"/>
    <property type="match status" value="4"/>
</dbReference>
<dbReference type="GO" id="GO:0001786">
    <property type="term" value="F:phosphatidylserine binding"/>
    <property type="evidence" value="ECO:0007669"/>
    <property type="project" value="TreeGrafter"/>
</dbReference>
<keyword evidence="8" id="KW-1185">Reference proteome</keyword>
<name>A0AAV7KU98_PLEWA</name>
<dbReference type="GO" id="GO:0050819">
    <property type="term" value="P:negative regulation of coagulation"/>
    <property type="evidence" value="ECO:0007669"/>
    <property type="project" value="InterPro"/>
</dbReference>
<comment type="domain">
    <text evidence="6">A pair of annexin repeats may form one binding site for calcium and phospholipid.</text>
</comment>
<keyword evidence="2 6" id="KW-0677">Repeat</keyword>
<evidence type="ECO:0000256" key="4">
    <source>
        <dbReference type="ARBA" id="ARBA00023216"/>
    </source>
</evidence>
<organism evidence="7 8">
    <name type="scientific">Pleurodeles waltl</name>
    <name type="common">Iberian ribbed newt</name>
    <dbReference type="NCBI Taxonomy" id="8319"/>
    <lineage>
        <taxon>Eukaryota</taxon>
        <taxon>Metazoa</taxon>
        <taxon>Chordata</taxon>
        <taxon>Craniata</taxon>
        <taxon>Vertebrata</taxon>
        <taxon>Euteleostomi</taxon>
        <taxon>Amphibia</taxon>
        <taxon>Batrachia</taxon>
        <taxon>Caudata</taxon>
        <taxon>Salamandroidea</taxon>
        <taxon>Salamandridae</taxon>
        <taxon>Pleurodelinae</taxon>
        <taxon>Pleurodeles</taxon>
    </lineage>
</organism>
<dbReference type="GO" id="GO:0005634">
    <property type="term" value="C:nucleus"/>
    <property type="evidence" value="ECO:0007669"/>
    <property type="project" value="TreeGrafter"/>
</dbReference>
<dbReference type="PANTHER" id="PTHR10502:SF122">
    <property type="entry name" value="ANNEXIN A9"/>
    <property type="match status" value="1"/>
</dbReference>
<protein>
    <recommendedName>
        <fullName evidence="6">Annexin</fullName>
    </recommendedName>
</protein>
<dbReference type="EMBL" id="JANPWB010000016">
    <property type="protein sequence ID" value="KAJ1080553.1"/>
    <property type="molecule type" value="Genomic_DNA"/>
</dbReference>
<dbReference type="PRINTS" id="PR00196">
    <property type="entry name" value="ANNEXIN"/>
</dbReference>
<evidence type="ECO:0000256" key="2">
    <source>
        <dbReference type="ARBA" id="ARBA00022737"/>
    </source>
</evidence>
<reference evidence="7" key="1">
    <citation type="journal article" date="2022" name="bioRxiv">
        <title>Sequencing and chromosome-scale assembly of the giantPleurodeles waltlgenome.</title>
        <authorList>
            <person name="Brown T."/>
            <person name="Elewa A."/>
            <person name="Iarovenko S."/>
            <person name="Subramanian E."/>
            <person name="Araus A.J."/>
            <person name="Petzold A."/>
            <person name="Susuki M."/>
            <person name="Suzuki K.-i.T."/>
            <person name="Hayashi T."/>
            <person name="Toyoda A."/>
            <person name="Oliveira C."/>
            <person name="Osipova E."/>
            <person name="Leigh N.D."/>
            <person name="Simon A."/>
            <person name="Yun M.H."/>
        </authorList>
    </citation>
    <scope>NUCLEOTIDE SEQUENCE</scope>
    <source>
        <strain evidence="7">20211129_DDA</strain>
        <tissue evidence="7">Liver</tissue>
    </source>
</reference>
<dbReference type="PROSITE" id="PS51897">
    <property type="entry name" value="ANNEXIN_2"/>
    <property type="match status" value="4"/>
</dbReference>
<dbReference type="GO" id="GO:0005886">
    <property type="term" value="C:plasma membrane"/>
    <property type="evidence" value="ECO:0007669"/>
    <property type="project" value="TreeGrafter"/>
</dbReference>
<keyword evidence="3 6" id="KW-0106">Calcium</keyword>
<dbReference type="GO" id="GO:0012506">
    <property type="term" value="C:vesicle membrane"/>
    <property type="evidence" value="ECO:0007669"/>
    <property type="project" value="TreeGrafter"/>
</dbReference>
<dbReference type="PROSITE" id="PS00223">
    <property type="entry name" value="ANNEXIN_1"/>
    <property type="match status" value="1"/>
</dbReference>
<dbReference type="FunFam" id="1.10.220.10:FF:000022">
    <property type="entry name" value="Annexin A5"/>
    <property type="match status" value="1"/>
</dbReference>
<evidence type="ECO:0000313" key="8">
    <source>
        <dbReference type="Proteomes" id="UP001066276"/>
    </source>
</evidence>
<dbReference type="GO" id="GO:0005509">
    <property type="term" value="F:calcium ion binding"/>
    <property type="evidence" value="ECO:0007669"/>
    <property type="project" value="InterPro"/>
</dbReference>
<proteinExistence type="inferred from homology"/>
<comment type="caution">
    <text evidence="7">The sequence shown here is derived from an EMBL/GenBank/DDBJ whole genome shotgun (WGS) entry which is preliminary data.</text>
</comment>
<evidence type="ECO:0000256" key="1">
    <source>
        <dbReference type="ARBA" id="ARBA00007831"/>
    </source>
</evidence>
<dbReference type="GO" id="GO:0005737">
    <property type="term" value="C:cytoplasm"/>
    <property type="evidence" value="ECO:0007669"/>
    <property type="project" value="TreeGrafter"/>
</dbReference>
<evidence type="ECO:0000256" key="6">
    <source>
        <dbReference type="RuleBase" id="RU003540"/>
    </source>
</evidence>
<dbReference type="FunFam" id="1.10.220.10:FF:000003">
    <property type="entry name" value="Annexin"/>
    <property type="match status" value="1"/>
</dbReference>
<dbReference type="SUPFAM" id="SSF47874">
    <property type="entry name" value="Annexin"/>
    <property type="match status" value="1"/>
</dbReference>
<sequence>MLGLCLDSAPGVVGGTRGVCGMSLTLEILGQLSVADKVAAWGTLGTVKPHPGFEPEVDVEDLAEAIGEKGVQKDIIITDIVTGRNNSQRQQIVTLFKTLVNEDLIQAMTVALSGHLKDLIVGLLRCPAQYDALDLKGAMKGLGTDESTITEILATRTNQQLQEIRTVYKEEFKSTLENDIGQETSGEYKDLLLTLLKGTREKNSGVIDYMQINQDAQVLGEVSKKNSRSASQWISILSLRSQDHLSRVFEQYKTLTSLDVEESIQKHFKGDFQKGLLTLASTIKNTPLFFADKLYTSMKGLGTKESTVNRIMISRSETDLLSIRAEFRKKFGKSLYSMIESNTSGEYLTALLSLCRAEDL</sequence>